<proteinExistence type="predicted"/>
<dbReference type="GO" id="GO:0004519">
    <property type="term" value="F:endonuclease activity"/>
    <property type="evidence" value="ECO:0007669"/>
    <property type="project" value="UniProtKB-KW"/>
</dbReference>
<protein>
    <submittedName>
        <fullName evidence="1">MamI family restriction endonuclease</fullName>
    </submittedName>
</protein>
<name>A0ABW9Z0S6_9HYPH</name>
<dbReference type="Proteomes" id="UP000818323">
    <property type="component" value="Unassembled WGS sequence"/>
</dbReference>
<dbReference type="InterPro" id="IPR019067">
    <property type="entry name" value="Restrct_endonuc_II_MamI"/>
</dbReference>
<dbReference type="RefSeq" id="WP_161725383.1">
    <property type="nucleotide sequence ID" value="NZ_JAAAXI010000019.1"/>
</dbReference>
<keyword evidence="1" id="KW-0255">Endonuclease</keyword>
<comment type="caution">
    <text evidence="1">The sequence shown here is derived from an EMBL/GenBank/DDBJ whole genome shotgun (WGS) entry which is preliminary data.</text>
</comment>
<reference evidence="1 2" key="1">
    <citation type="submission" date="2020-01" db="EMBL/GenBank/DDBJ databases">
        <title>Microvirga sp. nov., an arsenate reduction bacterium isolated from Tibet hotspring sediments.</title>
        <authorList>
            <person name="Yuan C.-G."/>
        </authorList>
    </citation>
    <scope>NUCLEOTIDE SEQUENCE [LARGE SCALE GENOMIC DNA]</scope>
    <source>
        <strain evidence="1 2">SYSU G3D203</strain>
    </source>
</reference>
<dbReference type="EMBL" id="JAAAXJ010000008">
    <property type="protein sequence ID" value="NBJ25712.1"/>
    <property type="molecule type" value="Genomic_DNA"/>
</dbReference>
<evidence type="ECO:0000313" key="2">
    <source>
        <dbReference type="Proteomes" id="UP000818323"/>
    </source>
</evidence>
<dbReference type="Pfam" id="PF09567">
    <property type="entry name" value="RE_MamI"/>
    <property type="match status" value="1"/>
</dbReference>
<sequence length="317" mass="35857">MQHSIAQALGTVAASEQLLFDLYVRLRADLRKWSNITFQTPQARMGYVGQHLTSVVTGYRGGRSGARGKDLVLPDGSYAEIKTCTRVDQLGKCNACDAPVASIEQACSECGSTKLKRNDDSKWLIGIRHDDELRQLFDPQWYYLVLFDFADFAQAADINARIYRVDPRQRGFAYCMVDYYFNIRARSTSKAPFNLWPFQLKFYLMKPELIYHSVIGAKDTISTLIFPGRDRPQPIPLPSLVEFSRASNLSDAAIDALRDRFGVRLASGSSKALCLDILQRTRLADRWSDEELADVLAEGLYRDGITGHEEWLPAQLR</sequence>
<keyword evidence="1" id="KW-0378">Hydrolase</keyword>
<organism evidence="1 2">
    <name type="scientific">Microvirga arsenatis</name>
    <dbReference type="NCBI Taxonomy" id="2692265"/>
    <lineage>
        <taxon>Bacteria</taxon>
        <taxon>Pseudomonadati</taxon>
        <taxon>Pseudomonadota</taxon>
        <taxon>Alphaproteobacteria</taxon>
        <taxon>Hyphomicrobiales</taxon>
        <taxon>Methylobacteriaceae</taxon>
        <taxon>Microvirga</taxon>
    </lineage>
</organism>
<evidence type="ECO:0000313" key="1">
    <source>
        <dbReference type="EMBL" id="NBJ25712.1"/>
    </source>
</evidence>
<keyword evidence="2" id="KW-1185">Reference proteome</keyword>
<gene>
    <name evidence="1" type="ORF">GR303_15245</name>
</gene>
<keyword evidence="1" id="KW-0540">Nuclease</keyword>
<accession>A0ABW9Z0S6</accession>